<protein>
    <submittedName>
        <fullName evidence="3">Uncharacterized protein</fullName>
    </submittedName>
</protein>
<organism evidence="3 4">
    <name type="scientific">Agrocybe pediades</name>
    <dbReference type="NCBI Taxonomy" id="84607"/>
    <lineage>
        <taxon>Eukaryota</taxon>
        <taxon>Fungi</taxon>
        <taxon>Dikarya</taxon>
        <taxon>Basidiomycota</taxon>
        <taxon>Agaricomycotina</taxon>
        <taxon>Agaricomycetes</taxon>
        <taxon>Agaricomycetidae</taxon>
        <taxon>Agaricales</taxon>
        <taxon>Agaricineae</taxon>
        <taxon>Strophariaceae</taxon>
        <taxon>Agrocybe</taxon>
    </lineage>
</organism>
<feature type="transmembrane region" description="Helical" evidence="2">
    <location>
        <begin position="20"/>
        <end position="43"/>
    </location>
</feature>
<keyword evidence="4" id="KW-1185">Reference proteome</keyword>
<keyword evidence="2" id="KW-0812">Transmembrane</keyword>
<dbReference type="AlphaFoldDB" id="A0A8H4QUQ8"/>
<keyword evidence="2" id="KW-0472">Membrane</keyword>
<feature type="region of interest" description="Disordered" evidence="1">
    <location>
        <begin position="548"/>
        <end position="590"/>
    </location>
</feature>
<evidence type="ECO:0000256" key="1">
    <source>
        <dbReference type="SAM" id="MobiDB-lite"/>
    </source>
</evidence>
<name>A0A8H4QUQ8_9AGAR</name>
<dbReference type="Proteomes" id="UP000521872">
    <property type="component" value="Unassembled WGS sequence"/>
</dbReference>
<feature type="transmembrane region" description="Helical" evidence="2">
    <location>
        <begin position="50"/>
        <end position="68"/>
    </location>
</feature>
<evidence type="ECO:0000313" key="4">
    <source>
        <dbReference type="Proteomes" id="UP000521872"/>
    </source>
</evidence>
<evidence type="ECO:0000313" key="3">
    <source>
        <dbReference type="EMBL" id="KAF4617181.1"/>
    </source>
</evidence>
<gene>
    <name evidence="3" type="ORF">D9613_005628</name>
</gene>
<feature type="transmembrane region" description="Helical" evidence="2">
    <location>
        <begin position="194"/>
        <end position="219"/>
    </location>
</feature>
<proteinExistence type="predicted"/>
<feature type="transmembrane region" description="Helical" evidence="2">
    <location>
        <begin position="88"/>
        <end position="107"/>
    </location>
</feature>
<comment type="caution">
    <text evidence="3">The sequence shown here is derived from an EMBL/GenBank/DDBJ whole genome shotgun (WGS) entry which is preliminary data.</text>
</comment>
<dbReference type="EMBL" id="JAACJL010000030">
    <property type="protein sequence ID" value="KAF4617181.1"/>
    <property type="molecule type" value="Genomic_DNA"/>
</dbReference>
<evidence type="ECO:0000256" key="2">
    <source>
        <dbReference type="SAM" id="Phobius"/>
    </source>
</evidence>
<sequence>MFEFLERQITHFLIPAYRLLQARLAANAIINAQAFIAPLSILFEGYGVSTTALVCAVVEIIALVILIFTHGLEGTIMDLTLPYLFSRLKIVFLFIYVTFASHASPLASKSTIYIRSAFITRPALESQPGHSLLHIPRYIFTFLFGEDYLHSTILYFKSLHYRVGNYAIRQMEKKLFYPCRRTLEKMKEDPTLAFTLRVVLPLFAIMFLWTSIVVAFFVVCALDLATKISATGNKHRGLSIEGVWECDDSESSTFTLAEDDDSLATLTIMDAGEKDADTTIFSINDSRGKEVIELEDEPLVVEEVTDEEVEEEVFEDAIEDVEEEVIEEVLDVVGKEDIGFDAGKGSVILEAVDEVAEVEVNEDFVEVDAVEAEAEVDEEAGKEQSVEKEVFVQMEENALMEEEEAIACAMVDVEESGPAMGGEVGYELEEGAMGLAGGGVNGTEPVSTVAPIEKKVEPGKALSAGLGQISRLTPFAAPFVPRFTRTPVPILASAAPIPPAPSIFHQLPPSQTIPAHWPHAPPPPPIPASQSTPAHWGPARTVPVVLEAPRRRGGRGCKGIENTEGAAASKGPSRKERHIKLMGLATKNRP</sequence>
<keyword evidence="2" id="KW-1133">Transmembrane helix</keyword>
<reference evidence="3 4" key="1">
    <citation type="submission" date="2019-12" db="EMBL/GenBank/DDBJ databases">
        <authorList>
            <person name="Floudas D."/>
            <person name="Bentzer J."/>
            <person name="Ahren D."/>
            <person name="Johansson T."/>
            <person name="Persson P."/>
            <person name="Tunlid A."/>
        </authorList>
    </citation>
    <scope>NUCLEOTIDE SEQUENCE [LARGE SCALE GENOMIC DNA]</scope>
    <source>
        <strain evidence="3 4">CBS 102.39</strain>
    </source>
</reference>
<accession>A0A8H4QUQ8</accession>